<feature type="transmembrane region" description="Helical" evidence="7">
    <location>
        <begin position="12"/>
        <end position="39"/>
    </location>
</feature>
<protein>
    <submittedName>
        <fullName evidence="8">Lipid A biosynthesis acyltransferase</fullName>
    </submittedName>
</protein>
<dbReference type="PANTHER" id="PTHR30606">
    <property type="entry name" value="LIPID A BIOSYNTHESIS LAUROYL ACYLTRANSFERASE"/>
    <property type="match status" value="1"/>
</dbReference>
<dbReference type="InterPro" id="IPR004960">
    <property type="entry name" value="LipA_acyltrans"/>
</dbReference>
<gene>
    <name evidence="8" type="ORF">EQG63_12025</name>
</gene>
<comment type="subcellular location">
    <subcellularLocation>
        <location evidence="1">Cell inner membrane</location>
    </subcellularLocation>
</comment>
<accession>A0A4Q1K064</accession>
<evidence type="ECO:0000256" key="1">
    <source>
        <dbReference type="ARBA" id="ARBA00004533"/>
    </source>
</evidence>
<evidence type="ECO:0000256" key="6">
    <source>
        <dbReference type="ARBA" id="ARBA00023315"/>
    </source>
</evidence>
<dbReference type="RefSeq" id="WP_129436616.1">
    <property type="nucleotide sequence ID" value="NZ_SBKO01000006.1"/>
</dbReference>
<evidence type="ECO:0000256" key="7">
    <source>
        <dbReference type="SAM" id="Phobius"/>
    </source>
</evidence>
<sequence length="291" mass="34906">MQFLIYILFYPILWIISILPFPLLYLFSDGVYFLVYHVIGYRKKTVRKNLAMALPHLSDKERLEIEKKFFSHMCDMFLEMIKTLSISKKEIEKRFYFKNLDVYLDLEKKNKSIALMCAHYASYEWVVSMNYHINYTGYGIYKKIANPHFDKLVKDIRSKFKAVLITTKETSKTIEDCAKNKKLGVFGFASDQTPRWSDNLYWHHFMGIETPIHIGAEMLAKRHDMNVIFLRTKKIKRGYYEASFEVLSEDVKSVPNYKISEDFMARVEQQIYEQPEYYLWTHKRWKHKKAQ</sequence>
<dbReference type="AlphaFoldDB" id="A0A4Q1K064"/>
<proteinExistence type="predicted"/>
<keyword evidence="5 7" id="KW-0472">Membrane</keyword>
<keyword evidence="9" id="KW-1185">Reference proteome</keyword>
<keyword evidence="2" id="KW-1003">Cell membrane</keyword>
<keyword evidence="6 8" id="KW-0012">Acyltransferase</keyword>
<dbReference type="OrthoDB" id="9801955at2"/>
<dbReference type="Proteomes" id="UP000290283">
    <property type="component" value="Unassembled WGS sequence"/>
</dbReference>
<dbReference type="Pfam" id="PF03279">
    <property type="entry name" value="Lip_A_acyltrans"/>
    <property type="match status" value="1"/>
</dbReference>
<dbReference type="CDD" id="cd07984">
    <property type="entry name" value="LPLAT_LABLAT-like"/>
    <property type="match status" value="1"/>
</dbReference>
<keyword evidence="7" id="KW-1133">Transmembrane helix</keyword>
<evidence type="ECO:0000256" key="2">
    <source>
        <dbReference type="ARBA" id="ARBA00022475"/>
    </source>
</evidence>
<comment type="caution">
    <text evidence="8">The sequence shown here is derived from an EMBL/GenBank/DDBJ whole genome shotgun (WGS) entry which is preliminary data.</text>
</comment>
<dbReference type="PIRSF" id="PIRSF026649">
    <property type="entry name" value="MsbB"/>
    <property type="match status" value="1"/>
</dbReference>
<evidence type="ECO:0000256" key="3">
    <source>
        <dbReference type="ARBA" id="ARBA00022519"/>
    </source>
</evidence>
<name>A0A4Q1K064_9FLAO</name>
<evidence type="ECO:0000256" key="4">
    <source>
        <dbReference type="ARBA" id="ARBA00022679"/>
    </source>
</evidence>
<reference evidence="9" key="1">
    <citation type="submission" date="2019-01" db="EMBL/GenBank/DDBJ databases">
        <title>Cytophagaceae bacterium strain CAR-16.</title>
        <authorList>
            <person name="Chen W.-M."/>
        </authorList>
    </citation>
    <scope>NUCLEOTIDE SEQUENCE [LARGE SCALE GENOMIC DNA]</scope>
    <source>
        <strain evidence="9">LLJ-11</strain>
    </source>
</reference>
<evidence type="ECO:0000313" key="8">
    <source>
        <dbReference type="EMBL" id="RXR16338.1"/>
    </source>
</evidence>
<keyword evidence="7" id="KW-0812">Transmembrane</keyword>
<evidence type="ECO:0000256" key="5">
    <source>
        <dbReference type="ARBA" id="ARBA00023136"/>
    </source>
</evidence>
<dbReference type="GO" id="GO:0009247">
    <property type="term" value="P:glycolipid biosynthetic process"/>
    <property type="evidence" value="ECO:0007669"/>
    <property type="project" value="UniProtKB-ARBA"/>
</dbReference>
<keyword evidence="3" id="KW-0997">Cell inner membrane</keyword>
<dbReference type="PANTHER" id="PTHR30606:SF10">
    <property type="entry name" value="PHOSPHATIDYLINOSITOL MANNOSIDE ACYLTRANSFERASE"/>
    <property type="match status" value="1"/>
</dbReference>
<evidence type="ECO:0000313" key="9">
    <source>
        <dbReference type="Proteomes" id="UP000290283"/>
    </source>
</evidence>
<dbReference type="GO" id="GO:0016746">
    <property type="term" value="F:acyltransferase activity"/>
    <property type="evidence" value="ECO:0007669"/>
    <property type="project" value="UniProtKB-KW"/>
</dbReference>
<keyword evidence="4 8" id="KW-0808">Transferase</keyword>
<organism evidence="8 9">
    <name type="scientific">Flavobacterium amnicola</name>
    <dbReference type="NCBI Taxonomy" id="2506422"/>
    <lineage>
        <taxon>Bacteria</taxon>
        <taxon>Pseudomonadati</taxon>
        <taxon>Bacteroidota</taxon>
        <taxon>Flavobacteriia</taxon>
        <taxon>Flavobacteriales</taxon>
        <taxon>Flavobacteriaceae</taxon>
        <taxon>Flavobacterium</taxon>
    </lineage>
</organism>
<dbReference type="EMBL" id="SBKO01000006">
    <property type="protein sequence ID" value="RXR16338.1"/>
    <property type="molecule type" value="Genomic_DNA"/>
</dbReference>
<dbReference type="GO" id="GO:0005886">
    <property type="term" value="C:plasma membrane"/>
    <property type="evidence" value="ECO:0007669"/>
    <property type="project" value="UniProtKB-SubCell"/>
</dbReference>